<dbReference type="PANTHER" id="PTHR47199:SF2">
    <property type="entry name" value="PHOTOSYSTEM II STABILITY_ASSEMBLY FACTOR HCF136, CHLOROPLASTIC"/>
    <property type="match status" value="1"/>
</dbReference>
<evidence type="ECO:0008006" key="5">
    <source>
        <dbReference type="Google" id="ProtNLM"/>
    </source>
</evidence>
<name>A0ABQ4M2X7_9BACL</name>
<dbReference type="Gene3D" id="2.130.10.10">
    <property type="entry name" value="YVTN repeat-like/Quinoprotein amine dehydrogenase"/>
    <property type="match status" value="1"/>
</dbReference>
<feature type="chain" id="PRO_5046067060" description="Photosynthesis system II assembly factor Ycf48/Hcf136-like domain-containing protein" evidence="2">
    <location>
        <begin position="34"/>
        <end position="396"/>
    </location>
</feature>
<gene>
    <name evidence="3" type="ORF">J21TS3_47060</name>
</gene>
<dbReference type="EMBL" id="BORW01000039">
    <property type="protein sequence ID" value="GIO69885.1"/>
    <property type="molecule type" value="Genomic_DNA"/>
</dbReference>
<evidence type="ECO:0000313" key="3">
    <source>
        <dbReference type="EMBL" id="GIO69885.1"/>
    </source>
</evidence>
<dbReference type="PANTHER" id="PTHR47199">
    <property type="entry name" value="PHOTOSYSTEM II STABILITY/ASSEMBLY FACTOR HCF136, CHLOROPLASTIC"/>
    <property type="match status" value="1"/>
</dbReference>
<dbReference type="InterPro" id="IPR015943">
    <property type="entry name" value="WD40/YVTN_repeat-like_dom_sf"/>
</dbReference>
<evidence type="ECO:0000256" key="2">
    <source>
        <dbReference type="SAM" id="SignalP"/>
    </source>
</evidence>
<organism evidence="3 4">
    <name type="scientific">Paenibacillus cookii</name>
    <dbReference type="NCBI Taxonomy" id="157839"/>
    <lineage>
        <taxon>Bacteria</taxon>
        <taxon>Bacillati</taxon>
        <taxon>Bacillota</taxon>
        <taxon>Bacilli</taxon>
        <taxon>Bacillales</taxon>
        <taxon>Paenibacillaceae</taxon>
        <taxon>Paenibacillus</taxon>
    </lineage>
</organism>
<accession>A0ABQ4M2X7</accession>
<keyword evidence="4" id="KW-1185">Reference proteome</keyword>
<feature type="signal peptide" evidence="2">
    <location>
        <begin position="1"/>
        <end position="33"/>
    </location>
</feature>
<dbReference type="RefSeq" id="WP_212952366.1">
    <property type="nucleotide sequence ID" value="NZ_BORW01000039.1"/>
</dbReference>
<reference evidence="3 4" key="1">
    <citation type="submission" date="2021-03" db="EMBL/GenBank/DDBJ databases">
        <title>Antimicrobial resistance genes in bacteria isolated from Japanese honey, and their potential for conferring macrolide and lincosamide resistance in the American foulbrood pathogen Paenibacillus larvae.</title>
        <authorList>
            <person name="Okamoto M."/>
            <person name="Kumagai M."/>
            <person name="Kanamori H."/>
            <person name="Takamatsu D."/>
        </authorList>
    </citation>
    <scope>NUCLEOTIDE SEQUENCE [LARGE SCALE GENOMIC DNA]</scope>
    <source>
        <strain evidence="3 4">J21TS3</strain>
    </source>
</reference>
<protein>
    <recommendedName>
        <fullName evidence="5">Photosynthesis system II assembly factor Ycf48/Hcf136-like domain-containing protein</fullName>
    </recommendedName>
</protein>
<dbReference type="Proteomes" id="UP000680638">
    <property type="component" value="Unassembled WGS sequence"/>
</dbReference>
<comment type="caution">
    <text evidence="3">The sequence shown here is derived from an EMBL/GenBank/DDBJ whole genome shotgun (WGS) entry which is preliminary data.</text>
</comment>
<evidence type="ECO:0000256" key="1">
    <source>
        <dbReference type="SAM" id="MobiDB-lite"/>
    </source>
</evidence>
<feature type="region of interest" description="Disordered" evidence="1">
    <location>
        <begin position="278"/>
        <end position="307"/>
    </location>
</feature>
<proteinExistence type="predicted"/>
<sequence length="396" mass="41677">MRWKPWMGRALAAAAACLLLPLGLGLSPGAAAAAPPTAASCGSGDHGLLQDLQKKHSEAGREPLHFTDIQFLSRSTGRAAGTGFILGTSDAGCHWQTVYEGPWQFGQIDFTDNVHGWALASLPSNPAPVLLRTADGGSHWKGVYTGKLHFERIQFLSAKTGFGYTATGAYRTDNGGNGWVKVPTPANTRYSVFNDTKTGYALTVEPGQGYRIYQTRDGGRSWAAKLKVKAASTAGGQIYSKDNQVWAILYGDSGMSQVSYSLYGRTDQGSHWKRVIAQDTAGGGPAPGSGKATVSSGPAQPGGHPGNMQLYGKETAILAGGSPAGGMVSIGVTYDGGNTWKNIKPSVNGFDARISFVNAKTGWMAVTSATKASIYSTQDGGATWSRKFAFREALQP</sequence>
<dbReference type="SUPFAM" id="SSF110296">
    <property type="entry name" value="Oligoxyloglucan reducing end-specific cellobiohydrolase"/>
    <property type="match status" value="2"/>
</dbReference>
<keyword evidence="2" id="KW-0732">Signal</keyword>
<evidence type="ECO:0000313" key="4">
    <source>
        <dbReference type="Proteomes" id="UP000680638"/>
    </source>
</evidence>